<gene>
    <name evidence="1" type="ORF">SPELUC_LOCUS15577</name>
</gene>
<evidence type="ECO:0000313" key="1">
    <source>
        <dbReference type="EMBL" id="CAG8767732.1"/>
    </source>
</evidence>
<evidence type="ECO:0000313" key="2">
    <source>
        <dbReference type="Proteomes" id="UP000789366"/>
    </source>
</evidence>
<dbReference type="Proteomes" id="UP000789366">
    <property type="component" value="Unassembled WGS sequence"/>
</dbReference>
<feature type="non-terminal residue" evidence="1">
    <location>
        <position position="60"/>
    </location>
</feature>
<reference evidence="1" key="1">
    <citation type="submission" date="2021-06" db="EMBL/GenBank/DDBJ databases">
        <authorList>
            <person name="Kallberg Y."/>
            <person name="Tangrot J."/>
            <person name="Rosling A."/>
        </authorList>
    </citation>
    <scope>NUCLEOTIDE SEQUENCE</scope>
    <source>
        <strain evidence="1">28 12/20/2015</strain>
    </source>
</reference>
<organism evidence="1 2">
    <name type="scientific">Cetraspora pellucida</name>
    <dbReference type="NCBI Taxonomy" id="1433469"/>
    <lineage>
        <taxon>Eukaryota</taxon>
        <taxon>Fungi</taxon>
        <taxon>Fungi incertae sedis</taxon>
        <taxon>Mucoromycota</taxon>
        <taxon>Glomeromycotina</taxon>
        <taxon>Glomeromycetes</taxon>
        <taxon>Diversisporales</taxon>
        <taxon>Gigasporaceae</taxon>
        <taxon>Cetraspora</taxon>
    </lineage>
</organism>
<keyword evidence="2" id="KW-1185">Reference proteome</keyword>
<feature type="non-terminal residue" evidence="1">
    <location>
        <position position="1"/>
    </location>
</feature>
<sequence length="60" mass="6978">LVIIWKNIGYDCNDVTDLVFQGLSLILFPPNPSMQYVKLTKDDIVKKYKIYINLGFELNI</sequence>
<protein>
    <submittedName>
        <fullName evidence="1">12963_t:CDS:1</fullName>
    </submittedName>
</protein>
<name>A0ACA9QX51_9GLOM</name>
<accession>A0ACA9QX51</accession>
<proteinExistence type="predicted"/>
<dbReference type="EMBL" id="CAJVPW010052168">
    <property type="protein sequence ID" value="CAG8767732.1"/>
    <property type="molecule type" value="Genomic_DNA"/>
</dbReference>
<comment type="caution">
    <text evidence="1">The sequence shown here is derived from an EMBL/GenBank/DDBJ whole genome shotgun (WGS) entry which is preliminary data.</text>
</comment>